<sequence length="220" mass="26034">MKLNQLLSNISIFFKENKILITLLVLVDFVFILMHCFLLWNIIDYNLNFSIEKDLGYAEFYQYLKEFGILSLLLYLFYKQKQLIYLVWAIIFLCLLLDDSLSIHENYGFYLADYFNIQPKFNLRPEDFGELLIFVFFGFIFFISIVFAFLKADIKGRLMTKKLFSLFLILAFFGTCIDLLHITIPYGKNHVALIEDGGEMVAMSFIFVYVFSFYYSEKVS</sequence>
<evidence type="ECO:0000313" key="2">
    <source>
        <dbReference type="EMBL" id="MCL6294930.1"/>
    </source>
</evidence>
<keyword evidence="1" id="KW-0472">Membrane</keyword>
<feature type="transmembrane region" description="Helical" evidence="1">
    <location>
        <begin position="198"/>
        <end position="216"/>
    </location>
</feature>
<feature type="transmembrane region" description="Helical" evidence="1">
    <location>
        <begin position="131"/>
        <end position="151"/>
    </location>
</feature>
<gene>
    <name evidence="2" type="ORF">M3P09_08000</name>
</gene>
<evidence type="ECO:0000256" key="1">
    <source>
        <dbReference type="SAM" id="Phobius"/>
    </source>
</evidence>
<keyword evidence="3" id="KW-1185">Reference proteome</keyword>
<keyword evidence="1" id="KW-0812">Transmembrane</keyword>
<evidence type="ECO:0000313" key="3">
    <source>
        <dbReference type="Proteomes" id="UP001165381"/>
    </source>
</evidence>
<feature type="transmembrane region" description="Helical" evidence="1">
    <location>
        <begin position="60"/>
        <end position="78"/>
    </location>
</feature>
<feature type="transmembrane region" description="Helical" evidence="1">
    <location>
        <begin position="163"/>
        <end position="186"/>
    </location>
</feature>
<dbReference type="Proteomes" id="UP001165381">
    <property type="component" value="Unassembled WGS sequence"/>
</dbReference>
<accession>A0ABT0QD71</accession>
<feature type="transmembrane region" description="Helical" evidence="1">
    <location>
        <begin position="85"/>
        <end position="103"/>
    </location>
</feature>
<comment type="caution">
    <text evidence="2">The sequence shown here is derived from an EMBL/GenBank/DDBJ whole genome shotgun (WGS) entry which is preliminary data.</text>
</comment>
<name>A0ABT0QD71_9FLAO</name>
<keyword evidence="1" id="KW-1133">Transmembrane helix</keyword>
<proteinExistence type="predicted"/>
<protein>
    <submittedName>
        <fullName evidence="2">Uncharacterized protein</fullName>
    </submittedName>
</protein>
<reference evidence="2" key="1">
    <citation type="submission" date="2022-05" db="EMBL/GenBank/DDBJ databases">
        <authorList>
            <person name="Park J.-S."/>
        </authorList>
    </citation>
    <scope>NUCLEOTIDE SEQUENCE</scope>
    <source>
        <strain evidence="2">2012CJ34-3</strain>
    </source>
</reference>
<organism evidence="2 3">
    <name type="scientific">Jejuia spongiicola</name>
    <dbReference type="NCBI Taxonomy" id="2942207"/>
    <lineage>
        <taxon>Bacteria</taxon>
        <taxon>Pseudomonadati</taxon>
        <taxon>Bacteroidota</taxon>
        <taxon>Flavobacteriia</taxon>
        <taxon>Flavobacteriales</taxon>
        <taxon>Flavobacteriaceae</taxon>
        <taxon>Jejuia</taxon>
    </lineage>
</organism>
<dbReference type="EMBL" id="JAMFLZ010000003">
    <property type="protein sequence ID" value="MCL6294930.1"/>
    <property type="molecule type" value="Genomic_DNA"/>
</dbReference>
<dbReference type="RefSeq" id="WP_249972710.1">
    <property type="nucleotide sequence ID" value="NZ_JAMFLZ010000003.1"/>
</dbReference>
<feature type="transmembrane region" description="Helical" evidence="1">
    <location>
        <begin position="20"/>
        <end position="40"/>
    </location>
</feature>